<proteinExistence type="predicted"/>
<dbReference type="EMBL" id="CP021983">
    <property type="protein sequence ID" value="ASC72694.1"/>
    <property type="molecule type" value="Genomic_DNA"/>
</dbReference>
<reference evidence="1 2" key="1">
    <citation type="journal article" date="2016" name="Biochim. Biophys. Acta">
        <title>Characterization of red-shifted phycobilisomes isolated from the chlorophyll f-containing cyanobacterium Halomicronema hongdechloris.</title>
        <authorList>
            <person name="Li Y."/>
            <person name="Lin Y."/>
            <person name="Garvey C.J."/>
            <person name="Birch D."/>
            <person name="Corkery R.W."/>
            <person name="Loughlin P.C."/>
            <person name="Scheer H."/>
            <person name="Willows R.D."/>
            <person name="Chen M."/>
        </authorList>
    </citation>
    <scope>NUCLEOTIDE SEQUENCE [LARGE SCALE GENOMIC DNA]</scope>
    <source>
        <strain evidence="1 2">C2206</strain>
    </source>
</reference>
<dbReference type="KEGG" id="hhg:XM38_036520"/>
<name>A0A1Z3HQU5_9CYAN</name>
<protein>
    <submittedName>
        <fullName evidence="1">Uncharacterized protein</fullName>
    </submittedName>
</protein>
<sequence>MGMKQNLFSKLFIWLFLEILLSALNLDDLADYGEFLNVSRHNLAVETSVVRIS</sequence>
<keyword evidence="2" id="KW-1185">Reference proteome</keyword>
<dbReference type="AlphaFoldDB" id="A0A1Z3HQU5"/>
<evidence type="ECO:0000313" key="2">
    <source>
        <dbReference type="Proteomes" id="UP000191901"/>
    </source>
</evidence>
<accession>A0A1Z3HQU5</accession>
<dbReference type="Proteomes" id="UP000191901">
    <property type="component" value="Chromosome"/>
</dbReference>
<gene>
    <name evidence="1" type="ORF">XM38_036520</name>
</gene>
<evidence type="ECO:0000313" key="1">
    <source>
        <dbReference type="EMBL" id="ASC72694.1"/>
    </source>
</evidence>
<organism evidence="1 2">
    <name type="scientific">Halomicronema hongdechloris C2206</name>
    <dbReference type="NCBI Taxonomy" id="1641165"/>
    <lineage>
        <taxon>Bacteria</taxon>
        <taxon>Bacillati</taxon>
        <taxon>Cyanobacteriota</taxon>
        <taxon>Cyanophyceae</taxon>
        <taxon>Nodosilineales</taxon>
        <taxon>Nodosilineaceae</taxon>
        <taxon>Halomicronema</taxon>
    </lineage>
</organism>